<feature type="chain" id="PRO_5007900151" description="Lipoprotein" evidence="2">
    <location>
        <begin position="23"/>
        <end position="146"/>
    </location>
</feature>
<sequence length="146" mass="15945">MKKIKTLLGCALTIAPVTLPLALVVSCEASPKKEAVNYLDSYISTMREGLESALAQLGENGDATQKSELELQLASIDDLRSQFVEQLSNGTDKEAKEFISTFKLIPADSTQQKLYEMLAKIIENKKQEKAKNTNSAENSSATTESN</sequence>
<reference evidence="3 4" key="1">
    <citation type="submission" date="2016-03" db="EMBL/GenBank/DDBJ databases">
        <title>Genome sequence of Mycoplasma gallinarum strain Mgn_IPT.</title>
        <authorList>
            <person name="Yacoub E."/>
            <person name="Sirand-Pugnet P."/>
            <person name="Barre A."/>
            <person name="Maurier F."/>
            <person name="Blanchard A."/>
            <person name="Ben Abdelmoumen B.M."/>
        </authorList>
    </citation>
    <scope>NUCLEOTIDE SEQUENCE [LARGE SCALE GENOMIC DNA]</scope>
    <source>
        <strain evidence="3 4">Mgn_IPT</strain>
    </source>
</reference>
<evidence type="ECO:0000256" key="1">
    <source>
        <dbReference type="SAM" id="MobiDB-lite"/>
    </source>
</evidence>
<evidence type="ECO:0000313" key="3">
    <source>
        <dbReference type="EMBL" id="OAB49153.1"/>
    </source>
</evidence>
<feature type="region of interest" description="Disordered" evidence="1">
    <location>
        <begin position="126"/>
        <end position="146"/>
    </location>
</feature>
<evidence type="ECO:0008006" key="5">
    <source>
        <dbReference type="Google" id="ProtNLM"/>
    </source>
</evidence>
<keyword evidence="2" id="KW-0732">Signal</keyword>
<dbReference type="EMBL" id="LVLH01000016">
    <property type="protein sequence ID" value="OAB49153.1"/>
    <property type="molecule type" value="Genomic_DNA"/>
</dbReference>
<gene>
    <name evidence="3" type="ORF">MGALLINA_00750</name>
</gene>
<evidence type="ECO:0000313" key="4">
    <source>
        <dbReference type="Proteomes" id="UP000076983"/>
    </source>
</evidence>
<protein>
    <recommendedName>
        <fullName evidence="5">Lipoprotein</fullName>
    </recommendedName>
</protein>
<accession>A0A168RNU7</accession>
<dbReference type="STRING" id="29557.MGALLINA_00750"/>
<dbReference type="Proteomes" id="UP000076983">
    <property type="component" value="Unassembled WGS sequence"/>
</dbReference>
<organism evidence="3 4">
    <name type="scientific">Mycoplasmopsis gallinarum</name>
    <dbReference type="NCBI Taxonomy" id="29557"/>
    <lineage>
        <taxon>Bacteria</taxon>
        <taxon>Bacillati</taxon>
        <taxon>Mycoplasmatota</taxon>
        <taxon>Mycoplasmoidales</taxon>
        <taxon>Metamycoplasmataceae</taxon>
        <taxon>Mycoplasmopsis</taxon>
    </lineage>
</organism>
<evidence type="ECO:0000256" key="2">
    <source>
        <dbReference type="SAM" id="SignalP"/>
    </source>
</evidence>
<keyword evidence="4" id="KW-1185">Reference proteome</keyword>
<dbReference type="RefSeq" id="WP_063625852.1">
    <property type="nucleotide sequence ID" value="NZ_LVLH01000016.1"/>
</dbReference>
<feature type="compositionally biased region" description="Polar residues" evidence="1">
    <location>
        <begin position="132"/>
        <end position="146"/>
    </location>
</feature>
<feature type="signal peptide" evidence="2">
    <location>
        <begin position="1"/>
        <end position="22"/>
    </location>
</feature>
<name>A0A168RNU7_9BACT</name>
<dbReference type="PROSITE" id="PS51257">
    <property type="entry name" value="PROKAR_LIPOPROTEIN"/>
    <property type="match status" value="1"/>
</dbReference>
<dbReference type="AlphaFoldDB" id="A0A168RNU7"/>
<proteinExistence type="predicted"/>
<comment type="caution">
    <text evidence="3">The sequence shown here is derived from an EMBL/GenBank/DDBJ whole genome shotgun (WGS) entry which is preliminary data.</text>
</comment>
<dbReference type="PATRIC" id="fig|29557.3.peg.59"/>